<keyword evidence="9" id="KW-1185">Reference proteome</keyword>
<evidence type="ECO:0000256" key="5">
    <source>
        <dbReference type="SAM" id="MobiDB-lite"/>
    </source>
</evidence>
<evidence type="ECO:0000313" key="8">
    <source>
        <dbReference type="EMBL" id="PZL78286.1"/>
    </source>
</evidence>
<feature type="domain" description="Gram-positive cocci surface proteins LPxTG" evidence="7">
    <location>
        <begin position="69"/>
        <end position="108"/>
    </location>
</feature>
<organism evidence="8 9">
    <name type="scientific">Enterococcus plantarum</name>
    <dbReference type="NCBI Taxonomy" id="1077675"/>
    <lineage>
        <taxon>Bacteria</taxon>
        <taxon>Bacillati</taxon>
        <taxon>Bacillota</taxon>
        <taxon>Bacilli</taxon>
        <taxon>Lactobacillales</taxon>
        <taxon>Enterococcaceae</taxon>
        <taxon>Enterococcus</taxon>
    </lineage>
</organism>
<proteinExistence type="predicted"/>
<feature type="transmembrane region" description="Helical" evidence="6">
    <location>
        <begin position="84"/>
        <end position="103"/>
    </location>
</feature>
<dbReference type="RefSeq" id="WP_111246823.1">
    <property type="nucleotide sequence ID" value="NZ_JAFLVY010000008.1"/>
</dbReference>
<protein>
    <submittedName>
        <fullName evidence="8">Cell wall protein</fullName>
    </submittedName>
</protein>
<evidence type="ECO:0000259" key="7">
    <source>
        <dbReference type="Pfam" id="PF00746"/>
    </source>
</evidence>
<evidence type="ECO:0000256" key="6">
    <source>
        <dbReference type="SAM" id="Phobius"/>
    </source>
</evidence>
<gene>
    <name evidence="8" type="ORF">CI088_00530</name>
</gene>
<name>A0A2W3ZFH4_9ENTE</name>
<dbReference type="Proteomes" id="UP000249828">
    <property type="component" value="Unassembled WGS sequence"/>
</dbReference>
<sequence length="117" mass="12645">MNQKHLFSAFFVSVVAVVLFFSYPLFGMAEENGGAVQTNGGITFYEESISNSSTEQSTTPSTTSKPTSQKPVGRYPSTGELVKASLGISGAVLVAIVLILFYLKRKKERENTEEKGA</sequence>
<dbReference type="NCBIfam" id="TIGR01167">
    <property type="entry name" value="LPXTG_anchor"/>
    <property type="match status" value="1"/>
</dbReference>
<evidence type="ECO:0000256" key="4">
    <source>
        <dbReference type="ARBA" id="ARBA00023088"/>
    </source>
</evidence>
<evidence type="ECO:0000313" key="9">
    <source>
        <dbReference type="Proteomes" id="UP000249828"/>
    </source>
</evidence>
<dbReference type="STRING" id="1077675.BCR22_10020"/>
<feature type="compositionally biased region" description="Low complexity" evidence="5">
    <location>
        <begin position="52"/>
        <end position="71"/>
    </location>
</feature>
<feature type="region of interest" description="Disordered" evidence="5">
    <location>
        <begin position="47"/>
        <end position="74"/>
    </location>
</feature>
<evidence type="ECO:0000256" key="1">
    <source>
        <dbReference type="ARBA" id="ARBA00022512"/>
    </source>
</evidence>
<keyword evidence="1" id="KW-0134">Cell wall</keyword>
<keyword evidence="6" id="KW-0472">Membrane</keyword>
<comment type="caution">
    <text evidence="8">The sequence shown here is derived from an EMBL/GenBank/DDBJ whole genome shotgun (WGS) entry which is preliminary data.</text>
</comment>
<feature type="transmembrane region" description="Helical" evidence="6">
    <location>
        <begin position="7"/>
        <end position="26"/>
    </location>
</feature>
<dbReference type="InterPro" id="IPR019931">
    <property type="entry name" value="LPXTG_anchor"/>
</dbReference>
<dbReference type="AlphaFoldDB" id="A0A2W3ZFH4"/>
<evidence type="ECO:0000256" key="2">
    <source>
        <dbReference type="ARBA" id="ARBA00022525"/>
    </source>
</evidence>
<evidence type="ECO:0000256" key="3">
    <source>
        <dbReference type="ARBA" id="ARBA00022729"/>
    </source>
</evidence>
<keyword evidence="3" id="KW-0732">Signal</keyword>
<accession>A0A2W3ZFH4</accession>
<keyword evidence="2" id="KW-0964">Secreted</keyword>
<reference evidence="8 9" key="1">
    <citation type="submission" date="2017-11" db="EMBL/GenBank/DDBJ databases">
        <title>Draft genome sequence of Enterococcus plantarum TRW2 strain isolated from lettuce.</title>
        <authorList>
            <person name="Kim E.B."/>
            <person name="Marco M.L."/>
            <person name="Williams T.R."/>
            <person name="You I.H."/>
        </authorList>
    </citation>
    <scope>NUCLEOTIDE SEQUENCE [LARGE SCALE GENOMIC DNA]</scope>
    <source>
        <strain evidence="8 9">TRW2</strain>
    </source>
</reference>
<keyword evidence="6" id="KW-1133">Transmembrane helix</keyword>
<keyword evidence="4" id="KW-0572">Peptidoglycan-anchor</keyword>
<keyword evidence="6" id="KW-0812">Transmembrane</keyword>
<dbReference type="EMBL" id="PIEU01000001">
    <property type="protein sequence ID" value="PZL78286.1"/>
    <property type="molecule type" value="Genomic_DNA"/>
</dbReference>
<dbReference type="Pfam" id="PF00746">
    <property type="entry name" value="Gram_pos_anchor"/>
    <property type="match status" value="1"/>
</dbReference>